<evidence type="ECO:0000256" key="1">
    <source>
        <dbReference type="SAM" id="SignalP"/>
    </source>
</evidence>
<dbReference type="EMBL" id="JACHBX010000003">
    <property type="protein sequence ID" value="MBB6134977.1"/>
    <property type="molecule type" value="Genomic_DNA"/>
</dbReference>
<dbReference type="RefSeq" id="WP_183555635.1">
    <property type="nucleotide sequence ID" value="NZ_JACHBX010000003.1"/>
</dbReference>
<protein>
    <recommendedName>
        <fullName evidence="4">Lipoprotein</fullName>
    </recommendedName>
</protein>
<comment type="caution">
    <text evidence="2">The sequence shown here is derived from an EMBL/GenBank/DDBJ whole genome shotgun (WGS) entry which is preliminary data.</text>
</comment>
<evidence type="ECO:0000313" key="3">
    <source>
        <dbReference type="Proteomes" id="UP000540787"/>
    </source>
</evidence>
<keyword evidence="3" id="KW-1185">Reference proteome</keyword>
<dbReference type="AlphaFoldDB" id="A0A7W9X1X5"/>
<reference evidence="2 3" key="1">
    <citation type="submission" date="2020-08" db="EMBL/GenBank/DDBJ databases">
        <title>The Agave Microbiome: Exploring the role of microbial communities in plant adaptations to desert environments.</title>
        <authorList>
            <person name="Partida-Martinez L.P."/>
        </authorList>
    </citation>
    <scope>NUCLEOTIDE SEQUENCE [LARGE SCALE GENOMIC DNA]</scope>
    <source>
        <strain evidence="2 3">AT3.2</strain>
    </source>
</reference>
<organism evidence="2 3">
    <name type="scientific">Massilia aurea</name>
    <dbReference type="NCBI Taxonomy" id="373040"/>
    <lineage>
        <taxon>Bacteria</taxon>
        <taxon>Pseudomonadati</taxon>
        <taxon>Pseudomonadota</taxon>
        <taxon>Betaproteobacteria</taxon>
        <taxon>Burkholderiales</taxon>
        <taxon>Oxalobacteraceae</taxon>
        <taxon>Telluria group</taxon>
        <taxon>Massilia</taxon>
    </lineage>
</organism>
<gene>
    <name evidence="2" type="ORF">HD842_003135</name>
</gene>
<accession>A0A7W9X1X5</accession>
<proteinExistence type="predicted"/>
<name>A0A7W9X1X5_9BURK</name>
<evidence type="ECO:0008006" key="4">
    <source>
        <dbReference type="Google" id="ProtNLM"/>
    </source>
</evidence>
<feature type="signal peptide" evidence="1">
    <location>
        <begin position="1"/>
        <end position="23"/>
    </location>
</feature>
<feature type="chain" id="PRO_5030978290" description="Lipoprotein" evidence="1">
    <location>
        <begin position="24"/>
        <end position="108"/>
    </location>
</feature>
<dbReference type="PROSITE" id="PS51257">
    <property type="entry name" value="PROKAR_LIPOPROTEIN"/>
    <property type="match status" value="1"/>
</dbReference>
<keyword evidence="1" id="KW-0732">Signal</keyword>
<evidence type="ECO:0000313" key="2">
    <source>
        <dbReference type="EMBL" id="MBB6134977.1"/>
    </source>
</evidence>
<sequence length="108" mass="11360">MNRALLLSVSSLAALLAGCSVFGSSIDLSEPAVVAPAASTDVTAIQRTPFKVGESSHTVEKLAKAQACTSTQGAGLVTEPGPIEVYRMQCQNGQVFMARCELRQCKKM</sequence>
<dbReference type="Proteomes" id="UP000540787">
    <property type="component" value="Unassembled WGS sequence"/>
</dbReference>